<evidence type="ECO:0000313" key="2">
    <source>
        <dbReference type="Proteomes" id="UP000829196"/>
    </source>
</evidence>
<dbReference type="EMBL" id="JAGYWB010000017">
    <property type="protein sequence ID" value="KAI0494911.1"/>
    <property type="molecule type" value="Genomic_DNA"/>
</dbReference>
<reference evidence="1" key="1">
    <citation type="journal article" date="2022" name="Front. Genet.">
        <title>Chromosome-Scale Assembly of the Dendrobium nobile Genome Provides Insights Into the Molecular Mechanism of the Biosynthesis of the Medicinal Active Ingredient of Dendrobium.</title>
        <authorList>
            <person name="Xu Q."/>
            <person name="Niu S.-C."/>
            <person name="Li K.-L."/>
            <person name="Zheng P.-J."/>
            <person name="Zhang X.-J."/>
            <person name="Jia Y."/>
            <person name="Liu Y."/>
            <person name="Niu Y.-X."/>
            <person name="Yu L.-H."/>
            <person name="Chen D.-F."/>
            <person name="Zhang G.-Q."/>
        </authorList>
    </citation>
    <scope>NUCLEOTIDE SEQUENCE</scope>
    <source>
        <tissue evidence="1">Leaf</tissue>
    </source>
</reference>
<sequence>MRILDIANLSLDEPELEAMIFIEDDIEIQRQITEEANPIIPSIEWLKLHVLDNLYIYFYYTRYLNF</sequence>
<comment type="caution">
    <text evidence="1">The sequence shown here is derived from an EMBL/GenBank/DDBJ whole genome shotgun (WGS) entry which is preliminary data.</text>
</comment>
<name>A0A8T3AFU1_DENNO</name>
<proteinExistence type="predicted"/>
<dbReference type="Proteomes" id="UP000829196">
    <property type="component" value="Unassembled WGS sequence"/>
</dbReference>
<evidence type="ECO:0000313" key="1">
    <source>
        <dbReference type="EMBL" id="KAI0494911.1"/>
    </source>
</evidence>
<organism evidence="1 2">
    <name type="scientific">Dendrobium nobile</name>
    <name type="common">Orchid</name>
    <dbReference type="NCBI Taxonomy" id="94219"/>
    <lineage>
        <taxon>Eukaryota</taxon>
        <taxon>Viridiplantae</taxon>
        <taxon>Streptophyta</taxon>
        <taxon>Embryophyta</taxon>
        <taxon>Tracheophyta</taxon>
        <taxon>Spermatophyta</taxon>
        <taxon>Magnoliopsida</taxon>
        <taxon>Liliopsida</taxon>
        <taxon>Asparagales</taxon>
        <taxon>Orchidaceae</taxon>
        <taxon>Epidendroideae</taxon>
        <taxon>Malaxideae</taxon>
        <taxon>Dendrobiinae</taxon>
        <taxon>Dendrobium</taxon>
    </lineage>
</organism>
<protein>
    <submittedName>
        <fullName evidence="1">Uncharacterized protein</fullName>
    </submittedName>
</protein>
<accession>A0A8T3AFU1</accession>
<keyword evidence="2" id="KW-1185">Reference proteome</keyword>
<dbReference type="AlphaFoldDB" id="A0A8T3AFU1"/>
<gene>
    <name evidence="1" type="ORF">KFK09_025057</name>
</gene>